<accession>A0ABD7DXA9</accession>
<dbReference type="Gene3D" id="3.40.50.720">
    <property type="entry name" value="NAD(P)-binding Rossmann-like Domain"/>
    <property type="match status" value="1"/>
</dbReference>
<reference evidence="2 3" key="1">
    <citation type="submission" date="2021-02" db="EMBL/GenBank/DDBJ databases">
        <title>Whole genome sequencing of Pseudomonas alcaliphila strain SM2.</title>
        <authorList>
            <person name="Alshamsi M.S."/>
            <person name="Sudalaimuthuasari N."/>
            <person name="Kundu B."/>
            <person name="AlMaskari R.S."/>
            <person name="Elmahi Y."/>
            <person name="Mundra S."/>
            <person name="Chandran S."/>
            <person name="Malik S."/>
            <person name="Hazzouri K.M."/>
            <person name="Amiri K.M.A."/>
        </authorList>
    </citation>
    <scope>NUCLEOTIDE SEQUENCE [LARGE SCALE GENOMIC DNA]</scope>
    <source>
        <strain evidence="2 3">SM2</strain>
    </source>
</reference>
<dbReference type="AlphaFoldDB" id="A0ABD7DXA9"/>
<evidence type="ECO:0000313" key="2">
    <source>
        <dbReference type="EMBL" id="QSL92999.1"/>
    </source>
</evidence>
<dbReference type="Proteomes" id="UP000663658">
    <property type="component" value="Chromosome"/>
</dbReference>
<feature type="domain" description="NAD-dependent epimerase/dehydratase" evidence="1">
    <location>
        <begin position="4"/>
        <end position="205"/>
    </location>
</feature>
<dbReference type="PANTHER" id="PTHR43245">
    <property type="entry name" value="BIFUNCTIONAL POLYMYXIN RESISTANCE PROTEIN ARNA"/>
    <property type="match status" value="1"/>
</dbReference>
<dbReference type="SUPFAM" id="SSF51735">
    <property type="entry name" value="NAD(P)-binding Rossmann-fold domains"/>
    <property type="match status" value="1"/>
</dbReference>
<evidence type="ECO:0000259" key="1">
    <source>
        <dbReference type="Pfam" id="PF01370"/>
    </source>
</evidence>
<protein>
    <submittedName>
        <fullName evidence="2">NAD(P)-dependent oxidoreductase</fullName>
    </submittedName>
</protein>
<sequence>MQRALVVGPGSMVGSRLSEHLRARGWQVIGAGRSGDCEVPLDLGCDSLRTEFPGVEADVLFHCAAAFGDDSAQGAWLNDRVNVLGAHQVVALARAAGCRQVVYAGSVSSARREAAAFASSYGASKARAEGVLAWGLAQSGQTFVSLRFAQLYDERGDCIRHQRWFGRIVSYARSGRVLRLPPGDAPRNFVHVRDAVTAMVLASDVGAEGVLHVCHPHSESYLSLARHAYEVFGQGGEVQIAHEKTAFWPAYFPPASPELATLGLTFIPMFDGLRAIRDGGHAARFEVFDVT</sequence>
<dbReference type="KEGG" id="pty:JWV26_01100"/>
<dbReference type="CDD" id="cd08946">
    <property type="entry name" value="SDR_e"/>
    <property type="match status" value="1"/>
</dbReference>
<dbReference type="InterPro" id="IPR001509">
    <property type="entry name" value="Epimerase_deHydtase"/>
</dbReference>
<name>A0ABD7DXA9_9GAMM</name>
<dbReference type="InterPro" id="IPR050177">
    <property type="entry name" value="Lipid_A_modif_metabolic_enz"/>
</dbReference>
<evidence type="ECO:0000313" key="3">
    <source>
        <dbReference type="Proteomes" id="UP000663658"/>
    </source>
</evidence>
<dbReference type="EMBL" id="CP070505">
    <property type="protein sequence ID" value="QSL92999.1"/>
    <property type="molecule type" value="Genomic_DNA"/>
</dbReference>
<organism evidence="2 3">
    <name type="scientific">Ectopseudomonas toyotomiensis</name>
    <dbReference type="NCBI Taxonomy" id="554344"/>
    <lineage>
        <taxon>Bacteria</taxon>
        <taxon>Pseudomonadati</taxon>
        <taxon>Pseudomonadota</taxon>
        <taxon>Gammaproteobacteria</taxon>
        <taxon>Pseudomonadales</taxon>
        <taxon>Pseudomonadaceae</taxon>
        <taxon>Ectopseudomonas</taxon>
    </lineage>
</organism>
<dbReference type="RefSeq" id="WP_093050838.1">
    <property type="nucleotide sequence ID" value="NZ_CP070505.1"/>
</dbReference>
<dbReference type="InterPro" id="IPR036291">
    <property type="entry name" value="NAD(P)-bd_dom_sf"/>
</dbReference>
<gene>
    <name evidence="2" type="ORF">JWV26_01100</name>
</gene>
<proteinExistence type="predicted"/>
<dbReference type="Pfam" id="PF01370">
    <property type="entry name" value="Epimerase"/>
    <property type="match status" value="1"/>
</dbReference>